<evidence type="ECO:0000256" key="1">
    <source>
        <dbReference type="SAM" id="SignalP"/>
    </source>
</evidence>
<proteinExistence type="predicted"/>
<reference evidence="3 4" key="1">
    <citation type="submission" date="2019-10" db="EMBL/GenBank/DDBJ databases">
        <title>Two novel species isolated from a subtropical stream in China.</title>
        <authorList>
            <person name="Lu H."/>
        </authorList>
    </citation>
    <scope>NUCLEOTIDE SEQUENCE [LARGE SCALE GENOMIC DNA]</scope>
    <source>
        <strain evidence="3 4">FT29W</strain>
    </source>
</reference>
<protein>
    <recommendedName>
        <fullName evidence="2">Tail specific protease domain-containing protein</fullName>
    </recommendedName>
</protein>
<dbReference type="RefSeq" id="WP_152841733.1">
    <property type="nucleotide sequence ID" value="NZ_WHUG01000024.1"/>
</dbReference>
<dbReference type="GO" id="GO:0008236">
    <property type="term" value="F:serine-type peptidase activity"/>
    <property type="evidence" value="ECO:0007669"/>
    <property type="project" value="InterPro"/>
</dbReference>
<feature type="chain" id="PRO_5025585871" description="Tail specific protease domain-containing protein" evidence="1">
    <location>
        <begin position="24"/>
        <end position="485"/>
    </location>
</feature>
<dbReference type="Gene3D" id="3.90.226.10">
    <property type="entry name" value="2-enoyl-CoA Hydratase, Chain A, domain 1"/>
    <property type="match status" value="1"/>
</dbReference>
<dbReference type="EMBL" id="WHUG01000024">
    <property type="protein sequence ID" value="MQA42653.1"/>
    <property type="molecule type" value="Genomic_DNA"/>
</dbReference>
<gene>
    <name evidence="3" type="ORF">GEV02_31425</name>
</gene>
<evidence type="ECO:0000313" key="4">
    <source>
        <dbReference type="Proteomes" id="UP000440498"/>
    </source>
</evidence>
<dbReference type="GO" id="GO:0006508">
    <property type="term" value="P:proteolysis"/>
    <property type="evidence" value="ECO:0007669"/>
    <property type="project" value="InterPro"/>
</dbReference>
<evidence type="ECO:0000313" key="3">
    <source>
        <dbReference type="EMBL" id="MQA42653.1"/>
    </source>
</evidence>
<dbReference type="AlphaFoldDB" id="A0A6A7NC26"/>
<dbReference type="InterPro" id="IPR005151">
    <property type="entry name" value="Tail-specific_protease"/>
</dbReference>
<dbReference type="Pfam" id="PF03572">
    <property type="entry name" value="Peptidase_S41"/>
    <property type="match status" value="1"/>
</dbReference>
<organism evidence="3 4">
    <name type="scientific">Rugamonas aquatica</name>
    <dbReference type="NCBI Taxonomy" id="2743357"/>
    <lineage>
        <taxon>Bacteria</taxon>
        <taxon>Pseudomonadati</taxon>
        <taxon>Pseudomonadota</taxon>
        <taxon>Betaproteobacteria</taxon>
        <taxon>Burkholderiales</taxon>
        <taxon>Oxalobacteraceae</taxon>
        <taxon>Telluria group</taxon>
        <taxon>Rugamonas</taxon>
    </lineage>
</organism>
<accession>A0A6A7NC26</accession>
<dbReference type="Proteomes" id="UP000440498">
    <property type="component" value="Unassembled WGS sequence"/>
</dbReference>
<keyword evidence="1" id="KW-0732">Signal</keyword>
<comment type="caution">
    <text evidence="3">The sequence shown here is derived from an EMBL/GenBank/DDBJ whole genome shotgun (WGS) entry which is preliminary data.</text>
</comment>
<feature type="domain" description="Tail specific protease" evidence="2">
    <location>
        <begin position="242"/>
        <end position="420"/>
    </location>
</feature>
<dbReference type="InterPro" id="IPR029045">
    <property type="entry name" value="ClpP/crotonase-like_dom_sf"/>
</dbReference>
<keyword evidence="4" id="KW-1185">Reference proteome</keyword>
<sequence>MTFNIKFSLSILPLAFAASAASATDWSEVAQADMKFAIDAVRSSHAGAVSGQIDVTAPLEAGSRAGMIEAANAKTEQDYRRALVRFINGFGDPHTGIQLRLPTLAWTGVVLDHIDGGYRVIWSEPNWPQPLPPRGAIVQSCDGVWIGTYLKSNVAPFSNHSLEYATTPSELARKSMFDIGLGWTPQRCTFQLSGGVVRDYALPLRAIEDGIGKARLSEVQQRYTAQAGAVGLTPLAADMQWVAMPNFNGGISADAYAKLYQQLAAHKHAGWVVFDLRGNGGGDSSWGNRALQALYGEAYGEQLGRTSSHTKSQIASSAAIALLQRYASLPQFAAAKPMLDDSIAKMKAAQERGEPMARVEDMSKQEADALAAAVRKRPAGPRIAAVIDRGCFSSCMNFLQQISAIADTVVLGEPTIGYSPYGEIGPYKLPSGNGVITLPSAIFAGAQATREPFVPSRRYHGDMADEAALKAWVKTTLTAIKPAAR</sequence>
<feature type="signal peptide" evidence="1">
    <location>
        <begin position="1"/>
        <end position="23"/>
    </location>
</feature>
<name>A0A6A7NC26_9BURK</name>
<evidence type="ECO:0000259" key="2">
    <source>
        <dbReference type="Pfam" id="PF03572"/>
    </source>
</evidence>
<dbReference type="SUPFAM" id="SSF52096">
    <property type="entry name" value="ClpP/crotonase"/>
    <property type="match status" value="1"/>
</dbReference>